<proteinExistence type="predicted"/>
<dbReference type="EMBL" id="JACCKB010000044">
    <property type="protein sequence ID" value="NYZ68538.1"/>
    <property type="molecule type" value="Genomic_DNA"/>
</dbReference>
<gene>
    <name evidence="1" type="ORF">H0A36_21215</name>
</gene>
<dbReference type="RefSeq" id="WP_180570542.1">
    <property type="nucleotide sequence ID" value="NZ_JACCKB010000044.1"/>
</dbReference>
<evidence type="ECO:0000313" key="1">
    <source>
        <dbReference type="EMBL" id="NYZ68538.1"/>
    </source>
</evidence>
<comment type="caution">
    <text evidence="1">The sequence shown here is derived from an EMBL/GenBank/DDBJ whole genome shotgun (WGS) entry which is preliminary data.</text>
</comment>
<dbReference type="Proteomes" id="UP000569732">
    <property type="component" value="Unassembled WGS sequence"/>
</dbReference>
<keyword evidence="2" id="KW-1185">Reference proteome</keyword>
<protein>
    <submittedName>
        <fullName evidence="1">Uncharacterized protein</fullName>
    </submittedName>
</protein>
<sequence length="425" mass="49027">MNVIDNNARQVLFVVAILFNTQAMSSSVAINTDSKITISSNAYLLNSYKRIEVNKVYRLIVPYHMSVVSFMGKQIELNVVMSKEKDNYELKCTSYAVGNNKSVCVVTIADKGLYYAKFKSHNQHDRFINIQSRYVNTDVNKKYGYCYEEVIKGDANIADLKSKFSRYNWLQTIMSVYDRRWQSGVKLVKAQANDPYFSQFVNKTNFNKMAESLMVAIHEETHMYDLDPSRTDWEQQLTAYVNQHWQPKVPIHGGFPRREIIPLLESNVTKPWDDLYLRDRTQGSYLMQGVLSELNAGLTGLVGVAVVGEYIDGYGASNAMDSAAAYMYHLQLYLRQAKKMHSSYYNKIKSEELFRDFILIQWLRLHYYIQLAKGFSILGTDYQEILELLYRPNNIKVIEDITGHSLQLDGDKSCLSSDDPFEPPF</sequence>
<dbReference type="AlphaFoldDB" id="A0A853IDB3"/>
<accession>A0A853IDB3</accession>
<name>A0A853IDB3_9GAMM</name>
<reference evidence="1 2" key="1">
    <citation type="submission" date="2020-07" db="EMBL/GenBank/DDBJ databases">
        <title>Endozoicomonas sp. nov., isolated from sediment.</title>
        <authorList>
            <person name="Gu T."/>
        </authorList>
    </citation>
    <scope>NUCLEOTIDE SEQUENCE [LARGE SCALE GENOMIC DNA]</scope>
    <source>
        <strain evidence="1 2">SM1973</strain>
    </source>
</reference>
<organism evidence="1 2">
    <name type="scientific">Spartinivicinus marinus</name>
    <dbReference type="NCBI Taxonomy" id="2994442"/>
    <lineage>
        <taxon>Bacteria</taxon>
        <taxon>Pseudomonadati</taxon>
        <taxon>Pseudomonadota</taxon>
        <taxon>Gammaproteobacteria</taxon>
        <taxon>Oceanospirillales</taxon>
        <taxon>Zooshikellaceae</taxon>
        <taxon>Spartinivicinus</taxon>
    </lineage>
</organism>
<evidence type="ECO:0000313" key="2">
    <source>
        <dbReference type="Proteomes" id="UP000569732"/>
    </source>
</evidence>